<keyword evidence="2 6" id="KW-0949">S-adenosyl-L-methionine</keyword>
<dbReference type="PROSITE" id="PS01278">
    <property type="entry name" value="MTTASE_RADICAL"/>
    <property type="match status" value="1"/>
</dbReference>
<feature type="binding site" evidence="6">
    <location>
        <position position="312"/>
    </location>
    <ligand>
        <name>[4Fe-4S] cluster</name>
        <dbReference type="ChEBI" id="CHEBI:49883"/>
        <note>4Fe-4S-S-AdoMet</note>
    </ligand>
</feature>
<gene>
    <name evidence="8" type="ORF">CLV62_10382</name>
</gene>
<dbReference type="Proteomes" id="UP000247973">
    <property type="component" value="Unassembled WGS sequence"/>
</dbReference>
<keyword evidence="4 6" id="KW-0408">Iron</keyword>
<dbReference type="SMART" id="SM00729">
    <property type="entry name" value="Elp3"/>
    <property type="match status" value="1"/>
</dbReference>
<dbReference type="InterPro" id="IPR007197">
    <property type="entry name" value="rSAM"/>
</dbReference>
<dbReference type="InterPro" id="IPR022946">
    <property type="entry name" value="UPF0313"/>
</dbReference>
<dbReference type="PANTHER" id="PTHR32331:SF0">
    <property type="entry name" value="UPF0313 PROTEIN YGIQ"/>
    <property type="match status" value="1"/>
</dbReference>
<reference evidence="8 9" key="1">
    <citation type="submission" date="2018-03" db="EMBL/GenBank/DDBJ databases">
        <title>Genomic Encyclopedia of Archaeal and Bacterial Type Strains, Phase II (KMG-II): from individual species to whole genera.</title>
        <authorList>
            <person name="Goeker M."/>
        </authorList>
    </citation>
    <scope>NUCLEOTIDE SEQUENCE [LARGE SCALE GENOMIC DNA]</scope>
    <source>
        <strain evidence="8 9">DSM 100214</strain>
    </source>
</reference>
<sequence>MKEYRLTDWLPTTKKEIELRGWEELDVILFSGDAYVDHPAFGAAVIGRILESEGLKVAIVPQPNWRDDLRDFKKLGKPRLFFGVTAGAMDSMINHYTANKRLRSDDAYTPDSKSGMRPDRPSIVYTNILKELYPDVPIVLGGIEASLRRITHYDYWDDVLRKSILFDAKADILVYGMGEQPLREIVKRLNDGQSIPDLKDIKQTVYLTGSYDEREKDTVLFPHEECLKDKLKQAKNFKVVEEQSNMVNASRIIQQSEKEYVIINEPYPPMKENEIDASFDLPYTRLPHPKYKEKTIPAFEMIKFSVNMHRGCFGGCAFCTISAHQGKFVASRSKKSILKEVTQITEMPDFKGYLSDLGGPSANMYAMRGKDESICGKCRRPSCIHPKICKNLNVDHSALLDIYKSVDALPKIKKSFVGSGVRYDMLLHRSDDDKLNKVSEEYAHELIKNHVSGRLKVAPEHTSDTVLNFMRKPSFSQFYAFKKIFDKVNDDYGMKQQMIPYFISSHPGCTEVEMAELAVTTKPLGFNLEQVQDFTPSPMTLATEIYYTGYHPYTLEKVFTPKTKDEKLAQRQFFFWYNNDYKPQIIKSLKGMKREDLLNKLYPAGIGGNTVNKTKSYNPNFNKRRK</sequence>
<evidence type="ECO:0000259" key="7">
    <source>
        <dbReference type="PROSITE" id="PS51918"/>
    </source>
</evidence>
<proteinExistence type="inferred from homology"/>
<comment type="similarity">
    <text evidence="6">Belongs to the UPF0313 family.</text>
</comment>
<dbReference type="InterPro" id="IPR020612">
    <property type="entry name" value="Methylthiotransferase_CS"/>
</dbReference>
<dbReference type="GO" id="GO:0003824">
    <property type="term" value="F:catalytic activity"/>
    <property type="evidence" value="ECO:0007669"/>
    <property type="project" value="InterPro"/>
</dbReference>
<comment type="cofactor">
    <cofactor evidence="6">
        <name>[4Fe-4S] cluster</name>
        <dbReference type="ChEBI" id="CHEBI:49883"/>
    </cofactor>
    <text evidence="6">Binds 1 [4Fe-4S] cluster. The cluster is coordinated with 3 cysteines and an exchangeable S-adenosyl-L-methionine.</text>
</comment>
<dbReference type="InterPro" id="IPR006638">
    <property type="entry name" value="Elp3/MiaA/NifB-like_rSAM"/>
</dbReference>
<protein>
    <submittedName>
        <fullName evidence="8">Putative radical SAM protein YgiQ</fullName>
    </submittedName>
</protein>
<dbReference type="InterPro" id="IPR024560">
    <property type="entry name" value="UPF0313_C"/>
</dbReference>
<dbReference type="GO" id="GO:0051539">
    <property type="term" value="F:4 iron, 4 sulfur cluster binding"/>
    <property type="evidence" value="ECO:0007669"/>
    <property type="project" value="UniProtKB-KW"/>
</dbReference>
<dbReference type="SFLD" id="SFLDS00029">
    <property type="entry name" value="Radical_SAM"/>
    <property type="match status" value="1"/>
</dbReference>
<dbReference type="PANTHER" id="PTHR32331">
    <property type="entry name" value="UPF0313 PROTEIN YGIQ"/>
    <property type="match status" value="1"/>
</dbReference>
<dbReference type="AlphaFoldDB" id="A0A2V3PRT8"/>
<dbReference type="HAMAP" id="MF_01251">
    <property type="entry name" value="UPF0313"/>
    <property type="match status" value="1"/>
</dbReference>
<dbReference type="Pfam" id="PF08497">
    <property type="entry name" value="Radical_SAM_N"/>
    <property type="match status" value="1"/>
</dbReference>
<dbReference type="NCBIfam" id="TIGR03904">
    <property type="entry name" value="SAM_YgiQ"/>
    <property type="match status" value="1"/>
</dbReference>
<dbReference type="InterPro" id="IPR023404">
    <property type="entry name" value="rSAM_horseshoe"/>
</dbReference>
<feature type="binding site" evidence="6">
    <location>
        <position position="319"/>
    </location>
    <ligand>
        <name>[4Fe-4S] cluster</name>
        <dbReference type="ChEBI" id="CHEBI:49883"/>
        <note>4Fe-4S-S-AdoMet</note>
    </ligand>
</feature>
<keyword evidence="3 6" id="KW-0479">Metal-binding</keyword>
<dbReference type="RefSeq" id="WP_110309565.1">
    <property type="nucleotide sequence ID" value="NZ_QICL01000003.1"/>
</dbReference>
<evidence type="ECO:0000256" key="3">
    <source>
        <dbReference type="ARBA" id="ARBA00022723"/>
    </source>
</evidence>
<keyword evidence="1 6" id="KW-0004">4Fe-4S</keyword>
<name>A0A2V3PRT8_9BACT</name>
<dbReference type="GO" id="GO:0005506">
    <property type="term" value="F:iron ion binding"/>
    <property type="evidence" value="ECO:0007669"/>
    <property type="project" value="UniProtKB-UniRule"/>
</dbReference>
<accession>A0A2V3PRT8</accession>
<dbReference type="OrthoDB" id="9803479at2"/>
<dbReference type="InterPro" id="IPR013704">
    <property type="entry name" value="UPF0313_N"/>
</dbReference>
<evidence type="ECO:0000256" key="6">
    <source>
        <dbReference type="HAMAP-Rule" id="MF_01251"/>
    </source>
</evidence>
<dbReference type="Pfam" id="PF11842">
    <property type="entry name" value="DUF3362"/>
    <property type="match status" value="1"/>
</dbReference>
<organism evidence="8 9">
    <name type="scientific">Dysgonomonas alginatilytica</name>
    <dbReference type="NCBI Taxonomy" id="1605892"/>
    <lineage>
        <taxon>Bacteria</taxon>
        <taxon>Pseudomonadati</taxon>
        <taxon>Bacteroidota</taxon>
        <taxon>Bacteroidia</taxon>
        <taxon>Bacteroidales</taxon>
        <taxon>Dysgonomonadaceae</taxon>
        <taxon>Dysgonomonas</taxon>
    </lineage>
</organism>
<evidence type="ECO:0000256" key="2">
    <source>
        <dbReference type="ARBA" id="ARBA00022691"/>
    </source>
</evidence>
<dbReference type="PROSITE" id="PS51918">
    <property type="entry name" value="RADICAL_SAM"/>
    <property type="match status" value="1"/>
</dbReference>
<evidence type="ECO:0000313" key="8">
    <source>
        <dbReference type="EMBL" id="PXV67409.1"/>
    </source>
</evidence>
<comment type="caution">
    <text evidence="8">The sequence shown here is derived from an EMBL/GenBank/DDBJ whole genome shotgun (WGS) entry which is preliminary data.</text>
</comment>
<keyword evidence="9" id="KW-1185">Reference proteome</keyword>
<evidence type="ECO:0000313" key="9">
    <source>
        <dbReference type="Proteomes" id="UP000247973"/>
    </source>
</evidence>
<evidence type="ECO:0000256" key="5">
    <source>
        <dbReference type="ARBA" id="ARBA00023014"/>
    </source>
</evidence>
<evidence type="ECO:0000256" key="4">
    <source>
        <dbReference type="ARBA" id="ARBA00023004"/>
    </source>
</evidence>
<dbReference type="Gene3D" id="3.80.30.20">
    <property type="entry name" value="tm_1862 like domain"/>
    <property type="match status" value="1"/>
</dbReference>
<feature type="domain" description="Radical SAM core" evidence="7">
    <location>
        <begin position="298"/>
        <end position="578"/>
    </location>
</feature>
<dbReference type="SFLD" id="SFLDG01069">
    <property type="entry name" value="UPF0313"/>
    <property type="match status" value="1"/>
</dbReference>
<feature type="binding site" evidence="6">
    <location>
        <position position="316"/>
    </location>
    <ligand>
        <name>[4Fe-4S] cluster</name>
        <dbReference type="ChEBI" id="CHEBI:49883"/>
        <note>4Fe-4S-S-AdoMet</note>
    </ligand>
</feature>
<keyword evidence="5 6" id="KW-0411">Iron-sulfur</keyword>
<dbReference type="EMBL" id="QICL01000003">
    <property type="protein sequence ID" value="PXV67409.1"/>
    <property type="molecule type" value="Genomic_DNA"/>
</dbReference>
<dbReference type="SFLD" id="SFLDG01082">
    <property type="entry name" value="B12-binding_domain_containing"/>
    <property type="match status" value="1"/>
</dbReference>
<evidence type="ECO:0000256" key="1">
    <source>
        <dbReference type="ARBA" id="ARBA00022485"/>
    </source>
</evidence>